<protein>
    <submittedName>
        <fullName evidence="2">Uncharacterized protein</fullName>
    </submittedName>
</protein>
<feature type="region of interest" description="Disordered" evidence="1">
    <location>
        <begin position="26"/>
        <end position="81"/>
    </location>
</feature>
<dbReference type="EMBL" id="SZYD01000015">
    <property type="protein sequence ID" value="KAD3640183.1"/>
    <property type="molecule type" value="Genomic_DNA"/>
</dbReference>
<dbReference type="Proteomes" id="UP000326396">
    <property type="component" value="Linkage Group LG5"/>
</dbReference>
<reference evidence="2 3" key="1">
    <citation type="submission" date="2019-05" db="EMBL/GenBank/DDBJ databases">
        <title>Mikania micrantha, genome provides insights into the molecular mechanism of rapid growth.</title>
        <authorList>
            <person name="Liu B."/>
        </authorList>
    </citation>
    <scope>NUCLEOTIDE SEQUENCE [LARGE SCALE GENOMIC DNA]</scope>
    <source>
        <strain evidence="2">NLD-2019</strain>
        <tissue evidence="2">Leaf</tissue>
    </source>
</reference>
<evidence type="ECO:0000256" key="1">
    <source>
        <dbReference type="SAM" id="MobiDB-lite"/>
    </source>
</evidence>
<evidence type="ECO:0000313" key="2">
    <source>
        <dbReference type="EMBL" id="KAD3640183.1"/>
    </source>
</evidence>
<name>A0A5N6MJ49_9ASTR</name>
<proteinExistence type="predicted"/>
<feature type="region of interest" description="Disordered" evidence="1">
    <location>
        <begin position="1"/>
        <end position="20"/>
    </location>
</feature>
<gene>
    <name evidence="2" type="ORF">E3N88_29406</name>
</gene>
<comment type="caution">
    <text evidence="2">The sequence shown here is derived from an EMBL/GenBank/DDBJ whole genome shotgun (WGS) entry which is preliminary data.</text>
</comment>
<dbReference type="AlphaFoldDB" id="A0A5N6MJ49"/>
<accession>A0A5N6MJ49</accession>
<evidence type="ECO:0000313" key="3">
    <source>
        <dbReference type="Proteomes" id="UP000326396"/>
    </source>
</evidence>
<organism evidence="2 3">
    <name type="scientific">Mikania micrantha</name>
    <name type="common">bitter vine</name>
    <dbReference type="NCBI Taxonomy" id="192012"/>
    <lineage>
        <taxon>Eukaryota</taxon>
        <taxon>Viridiplantae</taxon>
        <taxon>Streptophyta</taxon>
        <taxon>Embryophyta</taxon>
        <taxon>Tracheophyta</taxon>
        <taxon>Spermatophyta</taxon>
        <taxon>Magnoliopsida</taxon>
        <taxon>eudicotyledons</taxon>
        <taxon>Gunneridae</taxon>
        <taxon>Pentapetalae</taxon>
        <taxon>asterids</taxon>
        <taxon>campanulids</taxon>
        <taxon>Asterales</taxon>
        <taxon>Asteraceae</taxon>
        <taxon>Asteroideae</taxon>
        <taxon>Heliantheae alliance</taxon>
        <taxon>Eupatorieae</taxon>
        <taxon>Mikania</taxon>
    </lineage>
</organism>
<sequence length="115" mass="13006">MRTKKDARRLPAGFVDDTSKINARDPTFFFSRRKPVEDDEPGSESNGAELPETTPDTRQEMNVGMISEDMPTKRDLTDTSNESDNDFVRAIYCDTYLLRDNFGIGTLNNCTMVSN</sequence>
<keyword evidence="3" id="KW-1185">Reference proteome</keyword>